<dbReference type="PANTHER" id="PTHR47074">
    <property type="entry name" value="BNAC02G40300D PROTEIN"/>
    <property type="match status" value="1"/>
</dbReference>
<protein>
    <submittedName>
        <fullName evidence="2">Replication protein A 70 kDa DNA-binding subunit</fullName>
    </submittedName>
</protein>
<dbReference type="CDD" id="cd06222">
    <property type="entry name" value="RNase_H_like"/>
    <property type="match status" value="1"/>
</dbReference>
<dbReference type="GO" id="GO:0004523">
    <property type="term" value="F:RNA-DNA hybrid ribonuclease activity"/>
    <property type="evidence" value="ECO:0007669"/>
    <property type="project" value="InterPro"/>
</dbReference>
<dbReference type="InterPro" id="IPR044730">
    <property type="entry name" value="RNase_H-like_dom_plant"/>
</dbReference>
<dbReference type="InterPro" id="IPR036397">
    <property type="entry name" value="RNaseH_sf"/>
</dbReference>
<dbReference type="InterPro" id="IPR012337">
    <property type="entry name" value="RNaseH-like_sf"/>
</dbReference>
<reference evidence="2 3" key="2">
    <citation type="journal article" date="2017" name="Front. Plant Sci.">
        <title>Gene Classification and Mining of Molecular Markers Useful in Red Clover (Trifolium pratense) Breeding.</title>
        <authorList>
            <person name="Istvanek J."/>
            <person name="Dluhosova J."/>
            <person name="Dluhos P."/>
            <person name="Patkova L."/>
            <person name="Nedelnik J."/>
            <person name="Repkova J."/>
        </authorList>
    </citation>
    <scope>NUCLEOTIDE SEQUENCE [LARGE SCALE GENOMIC DNA]</scope>
    <source>
        <strain evidence="3">cv. Tatra</strain>
        <tissue evidence="2">Young leaves</tissue>
    </source>
</reference>
<organism evidence="2 3">
    <name type="scientific">Trifolium pratense</name>
    <name type="common">Red clover</name>
    <dbReference type="NCBI Taxonomy" id="57577"/>
    <lineage>
        <taxon>Eukaryota</taxon>
        <taxon>Viridiplantae</taxon>
        <taxon>Streptophyta</taxon>
        <taxon>Embryophyta</taxon>
        <taxon>Tracheophyta</taxon>
        <taxon>Spermatophyta</taxon>
        <taxon>Magnoliopsida</taxon>
        <taxon>eudicotyledons</taxon>
        <taxon>Gunneridae</taxon>
        <taxon>Pentapetalae</taxon>
        <taxon>rosids</taxon>
        <taxon>fabids</taxon>
        <taxon>Fabales</taxon>
        <taxon>Fabaceae</taxon>
        <taxon>Papilionoideae</taxon>
        <taxon>50 kb inversion clade</taxon>
        <taxon>NPAAA clade</taxon>
        <taxon>Hologalegina</taxon>
        <taxon>IRL clade</taxon>
        <taxon>Trifolieae</taxon>
        <taxon>Trifolium</taxon>
    </lineage>
</organism>
<dbReference type="InterPro" id="IPR002156">
    <property type="entry name" value="RNaseH_domain"/>
</dbReference>
<dbReference type="GO" id="GO:0003677">
    <property type="term" value="F:DNA binding"/>
    <property type="evidence" value="ECO:0007669"/>
    <property type="project" value="UniProtKB-KW"/>
</dbReference>
<dbReference type="AlphaFoldDB" id="A0A2K3NT03"/>
<dbReference type="SUPFAM" id="SSF53098">
    <property type="entry name" value="Ribonuclease H-like"/>
    <property type="match status" value="1"/>
</dbReference>
<dbReference type="PANTHER" id="PTHR47074:SF54">
    <property type="entry name" value="RNASE H TYPE-1 DOMAIN-CONTAINING PROTEIN"/>
    <property type="match status" value="1"/>
</dbReference>
<evidence type="ECO:0000313" key="2">
    <source>
        <dbReference type="EMBL" id="PNY06156.1"/>
    </source>
</evidence>
<dbReference type="EMBL" id="ASHM01001164">
    <property type="protein sequence ID" value="PNY06156.1"/>
    <property type="molecule type" value="Genomic_DNA"/>
</dbReference>
<sequence>MSQLLPITEGEAVGLLKALHWVVGSGLHHVVFELDSQRIVDLVLTPKDATFELDAVVSDCLNLISFFQNCSMSFVWRHANIMAHNLAKASSSLASLQDH</sequence>
<dbReference type="InterPro" id="IPR052929">
    <property type="entry name" value="RNase_H-like_EbsB-rel"/>
</dbReference>
<evidence type="ECO:0000259" key="1">
    <source>
        <dbReference type="Pfam" id="PF13456"/>
    </source>
</evidence>
<reference evidence="2 3" key="1">
    <citation type="journal article" date="2014" name="Am. J. Bot.">
        <title>Genome assembly and annotation for red clover (Trifolium pratense; Fabaceae).</title>
        <authorList>
            <person name="Istvanek J."/>
            <person name="Jaros M."/>
            <person name="Krenek A."/>
            <person name="Repkova J."/>
        </authorList>
    </citation>
    <scope>NUCLEOTIDE SEQUENCE [LARGE SCALE GENOMIC DNA]</scope>
    <source>
        <strain evidence="3">cv. Tatra</strain>
        <tissue evidence="2">Young leaves</tissue>
    </source>
</reference>
<feature type="domain" description="RNase H type-1" evidence="1">
    <location>
        <begin position="6"/>
        <end position="89"/>
    </location>
</feature>
<comment type="caution">
    <text evidence="2">The sequence shown here is derived from an EMBL/GenBank/DDBJ whole genome shotgun (WGS) entry which is preliminary data.</text>
</comment>
<gene>
    <name evidence="2" type="ORF">L195_g002618</name>
</gene>
<name>A0A2K3NT03_TRIPR</name>
<dbReference type="Pfam" id="PF13456">
    <property type="entry name" value="RVT_3"/>
    <property type="match status" value="1"/>
</dbReference>
<keyword evidence="2" id="KW-0238">DNA-binding</keyword>
<dbReference type="Gene3D" id="3.30.420.10">
    <property type="entry name" value="Ribonuclease H-like superfamily/Ribonuclease H"/>
    <property type="match status" value="1"/>
</dbReference>
<accession>A0A2K3NT03</accession>
<dbReference type="Proteomes" id="UP000236291">
    <property type="component" value="Unassembled WGS sequence"/>
</dbReference>
<evidence type="ECO:0000313" key="3">
    <source>
        <dbReference type="Proteomes" id="UP000236291"/>
    </source>
</evidence>
<proteinExistence type="predicted"/>